<proteinExistence type="predicted"/>
<keyword evidence="2" id="KW-1185">Reference proteome</keyword>
<comment type="caution">
    <text evidence="1">The sequence shown here is derived from an EMBL/GenBank/DDBJ whole genome shotgun (WGS) entry which is preliminary data.</text>
</comment>
<dbReference type="AlphaFoldDB" id="A0A2S6HZH5"/>
<sequence length="49" mass="5844">MTDAEKLRIVEMENEKLMEENSRLHKVIERLNQTLNRLIGRYISTDKIA</sequence>
<evidence type="ECO:0000313" key="1">
    <source>
        <dbReference type="EMBL" id="PPK83559.1"/>
    </source>
</evidence>
<protein>
    <submittedName>
        <fullName evidence="1">Uncharacterized protein</fullName>
    </submittedName>
</protein>
<accession>A0A2S6HZH5</accession>
<dbReference type="RefSeq" id="WP_170072174.1">
    <property type="nucleotide sequence ID" value="NZ_CP070896.1"/>
</dbReference>
<gene>
    <name evidence="1" type="ORF">BXY41_101623</name>
</gene>
<evidence type="ECO:0000313" key="2">
    <source>
        <dbReference type="Proteomes" id="UP000237749"/>
    </source>
</evidence>
<name>A0A2S6HZH5_9FIRM</name>
<reference evidence="1 2" key="1">
    <citation type="submission" date="2018-02" db="EMBL/GenBank/DDBJ databases">
        <title>Genomic Encyclopedia of Archaeal and Bacterial Type Strains, Phase II (KMG-II): from individual species to whole genera.</title>
        <authorList>
            <person name="Goeker M."/>
        </authorList>
    </citation>
    <scope>NUCLEOTIDE SEQUENCE [LARGE SCALE GENOMIC DNA]</scope>
    <source>
        <strain evidence="1 2">DSM 3808</strain>
    </source>
</reference>
<organism evidence="1 2">
    <name type="scientific">Lacrimispora xylanisolvens</name>
    <dbReference type="NCBI Taxonomy" id="384636"/>
    <lineage>
        <taxon>Bacteria</taxon>
        <taxon>Bacillati</taxon>
        <taxon>Bacillota</taxon>
        <taxon>Clostridia</taxon>
        <taxon>Lachnospirales</taxon>
        <taxon>Lachnospiraceae</taxon>
        <taxon>Lacrimispora</taxon>
    </lineage>
</organism>
<dbReference type="Proteomes" id="UP000237749">
    <property type="component" value="Unassembled WGS sequence"/>
</dbReference>
<dbReference type="EMBL" id="PTJA01000001">
    <property type="protein sequence ID" value="PPK83559.1"/>
    <property type="molecule type" value="Genomic_DNA"/>
</dbReference>